<comment type="similarity">
    <text evidence="1">Belongs to the CcdB toxin family.</text>
</comment>
<proteinExistence type="inferred from homology"/>
<evidence type="ECO:0000256" key="2">
    <source>
        <dbReference type="ARBA" id="ARBA00015075"/>
    </source>
</evidence>
<keyword evidence="3" id="KW-0678">Repressor</keyword>
<gene>
    <name evidence="8" type="ORF">GPA22_16515</name>
</gene>
<keyword evidence="9" id="KW-1185">Reference proteome</keyword>
<dbReference type="Gene3D" id="2.30.30.110">
    <property type="match status" value="1"/>
</dbReference>
<accession>A0ABX1Q497</accession>
<dbReference type="EMBL" id="WTVN01000028">
    <property type="protein sequence ID" value="NMG45320.1"/>
    <property type="molecule type" value="Genomic_DNA"/>
</dbReference>
<name>A0ABX1Q497_9RHOO</name>
<keyword evidence="5" id="KW-0804">Transcription</keyword>
<dbReference type="SUPFAM" id="SSF50118">
    <property type="entry name" value="Cell growth inhibitor/plasmid maintenance toxic component"/>
    <property type="match status" value="1"/>
</dbReference>
<dbReference type="InterPro" id="IPR011067">
    <property type="entry name" value="Plasmid_toxin/cell-grow_inhib"/>
</dbReference>
<evidence type="ECO:0000256" key="7">
    <source>
        <dbReference type="ARBA" id="ARBA00033135"/>
    </source>
</evidence>
<evidence type="ECO:0000256" key="3">
    <source>
        <dbReference type="ARBA" id="ARBA00022491"/>
    </source>
</evidence>
<evidence type="ECO:0000256" key="5">
    <source>
        <dbReference type="ARBA" id="ARBA00023163"/>
    </source>
</evidence>
<dbReference type="Proteomes" id="UP000623795">
    <property type="component" value="Unassembled WGS sequence"/>
</dbReference>
<dbReference type="RefSeq" id="WP_169257162.1">
    <property type="nucleotide sequence ID" value="NZ_WTVN01000028.1"/>
</dbReference>
<keyword evidence="4" id="KW-0805">Transcription regulation</keyword>
<evidence type="ECO:0000256" key="4">
    <source>
        <dbReference type="ARBA" id="ARBA00023015"/>
    </source>
</evidence>
<evidence type="ECO:0000256" key="1">
    <source>
        <dbReference type="ARBA" id="ARBA00005230"/>
    </source>
</evidence>
<dbReference type="InterPro" id="IPR002712">
    <property type="entry name" value="CcdB"/>
</dbReference>
<organism evidence="8 9">
    <name type="scientific">Aromatoleum toluvorans</name>
    <dbReference type="NCBI Taxonomy" id="92002"/>
    <lineage>
        <taxon>Bacteria</taxon>
        <taxon>Pseudomonadati</taxon>
        <taxon>Pseudomonadota</taxon>
        <taxon>Betaproteobacteria</taxon>
        <taxon>Rhodocyclales</taxon>
        <taxon>Rhodocyclaceae</taxon>
        <taxon>Aromatoleum</taxon>
    </lineage>
</organism>
<evidence type="ECO:0000313" key="9">
    <source>
        <dbReference type="Proteomes" id="UP000623795"/>
    </source>
</evidence>
<evidence type="ECO:0000256" key="6">
    <source>
        <dbReference type="ARBA" id="ARBA00029628"/>
    </source>
</evidence>
<dbReference type="Pfam" id="PF01845">
    <property type="entry name" value="CcdB"/>
    <property type="match status" value="1"/>
</dbReference>
<sequence length="99" mass="10822">MARFDVYRNPEGDGYLVDLQANLLDHLNTRIVAPLLPVDRAPKPAATLNPVLNMGSEQVVMLTQFMAAVPSQILKSPVARIDSCRAEITAAVDLLFQGF</sequence>
<comment type="caution">
    <text evidence="8">The sequence shown here is derived from an EMBL/GenBank/DDBJ whole genome shotgun (WGS) entry which is preliminary data.</text>
</comment>
<evidence type="ECO:0000313" key="8">
    <source>
        <dbReference type="EMBL" id="NMG45320.1"/>
    </source>
</evidence>
<protein>
    <recommendedName>
        <fullName evidence="2">Toxin CcdB</fullName>
    </recommendedName>
    <alternativeName>
        <fullName evidence="7">Cytotoxic protein CcdB</fullName>
    </alternativeName>
    <alternativeName>
        <fullName evidence="6">Protein LetD</fullName>
    </alternativeName>
</protein>
<reference evidence="8 9" key="1">
    <citation type="submission" date="2019-12" db="EMBL/GenBank/DDBJ databases">
        <title>Comparative genomics gives insights into the taxonomy of the Azoarcus-Aromatoleum group and reveals separate origins of nif in the plant-associated Azoarcus and non-plant-associated Aromatoleum sub-groups.</title>
        <authorList>
            <person name="Lafos M."/>
            <person name="Maluk M."/>
            <person name="Batista M."/>
            <person name="Junghare M."/>
            <person name="Carmona M."/>
            <person name="Faoro H."/>
            <person name="Cruz L.M."/>
            <person name="Battistoni F."/>
            <person name="De Souza E."/>
            <person name="Pedrosa F."/>
            <person name="Chen W.-M."/>
            <person name="Poole P.S."/>
            <person name="Dixon R.A."/>
            <person name="James E.K."/>
        </authorList>
    </citation>
    <scope>NUCLEOTIDE SEQUENCE [LARGE SCALE GENOMIC DNA]</scope>
    <source>
        <strain evidence="8 9">Td21</strain>
    </source>
</reference>